<keyword evidence="3" id="KW-1185">Reference proteome</keyword>
<proteinExistence type="predicted"/>
<evidence type="ECO:0000313" key="2">
    <source>
        <dbReference type="EMBL" id="PRW64069.1"/>
    </source>
</evidence>
<feature type="non-terminal residue" evidence="2">
    <location>
        <position position="1"/>
    </location>
</feature>
<evidence type="ECO:0000313" key="3">
    <source>
        <dbReference type="Proteomes" id="UP000239352"/>
    </source>
</evidence>
<accession>A0A2T0GY77</accession>
<dbReference type="EMBL" id="PVSR01000007">
    <property type="protein sequence ID" value="PRW64069.1"/>
    <property type="molecule type" value="Genomic_DNA"/>
</dbReference>
<dbReference type="InParanoid" id="A0A2T0GY77"/>
<dbReference type="AlphaFoldDB" id="A0A2T0GY77"/>
<dbReference type="Proteomes" id="UP000239352">
    <property type="component" value="Unassembled WGS sequence"/>
</dbReference>
<keyword evidence="1" id="KW-1133">Transmembrane helix</keyword>
<keyword evidence="1" id="KW-0472">Membrane</keyword>
<name>A0A2T0GY77_ACTMO</name>
<feature type="transmembrane region" description="Helical" evidence="1">
    <location>
        <begin position="235"/>
        <end position="253"/>
    </location>
</feature>
<evidence type="ECO:0008006" key="4">
    <source>
        <dbReference type="Google" id="ProtNLM"/>
    </source>
</evidence>
<dbReference type="Gene3D" id="1.20.5.2700">
    <property type="match status" value="1"/>
</dbReference>
<comment type="caution">
    <text evidence="2">The sequence shown here is derived from an EMBL/GenBank/DDBJ whole genome shotgun (WGS) entry which is preliminary data.</text>
</comment>
<gene>
    <name evidence="2" type="ORF">CEP50_07670</name>
</gene>
<protein>
    <recommendedName>
        <fullName evidence="4">NADH-quinone oxidoreductase subunit L</fullName>
    </recommendedName>
</protein>
<sequence length="254" mass="25945">LPPLSLWATKDGILAGLGEHDTALYSLGTAAAALATVYGVKTARLVLTSPPGGPPVVRQGTESGGGLPPGRAIPAPGLLSGAAAVLGVLTLPWTAERLSHVIGVSAPAVPAPAEGAVSAALAVVTAGVVWWWGWSPPLVPARIRSGLRRWGVFGTPLARLPVRAVAALATALATFDDRVLDRGVHAMARAGTRSARVLERAVERPLNGGVETLSALVGGLGRAARRAQTGLLHQYYAQAVVALLVLALLLLVVR</sequence>
<reference evidence="2 3" key="1">
    <citation type="submission" date="2018-03" db="EMBL/GenBank/DDBJ databases">
        <title>Actinopolyspora mortivallis from Sahara, screening for active biomolecules.</title>
        <authorList>
            <person name="Selama O."/>
            <person name="Wellington E.M.H."/>
            <person name="Hacene H."/>
        </authorList>
    </citation>
    <scope>NUCLEOTIDE SEQUENCE [LARGE SCALE GENOMIC DNA]</scope>
    <source>
        <strain evidence="2 3">M5A</strain>
    </source>
</reference>
<keyword evidence="1" id="KW-0812">Transmembrane</keyword>
<evidence type="ECO:0000256" key="1">
    <source>
        <dbReference type="SAM" id="Phobius"/>
    </source>
</evidence>
<organism evidence="2 3">
    <name type="scientific">Actinopolyspora mortivallis</name>
    <dbReference type="NCBI Taxonomy" id="33906"/>
    <lineage>
        <taxon>Bacteria</taxon>
        <taxon>Bacillati</taxon>
        <taxon>Actinomycetota</taxon>
        <taxon>Actinomycetes</taxon>
        <taxon>Actinopolysporales</taxon>
        <taxon>Actinopolysporaceae</taxon>
        <taxon>Actinopolyspora</taxon>
    </lineage>
</organism>